<proteinExistence type="predicted"/>
<dbReference type="EMBL" id="ADVG01000007">
    <property type="protein sequence ID" value="EFH79566.1"/>
    <property type="molecule type" value="Genomic_DNA"/>
</dbReference>
<name>D6U8V8_KTERA</name>
<keyword evidence="3" id="KW-0233">DNA recombination</keyword>
<dbReference type="GO" id="GO:0032196">
    <property type="term" value="P:transposition"/>
    <property type="evidence" value="ECO:0007669"/>
    <property type="project" value="UniProtKB-KW"/>
</dbReference>
<dbReference type="GO" id="GO:0006310">
    <property type="term" value="P:DNA recombination"/>
    <property type="evidence" value="ECO:0007669"/>
    <property type="project" value="UniProtKB-KW"/>
</dbReference>
<dbReference type="InterPro" id="IPR047930">
    <property type="entry name" value="Transpos_IS6"/>
</dbReference>
<sequence>MNCPHCLSPSTKEQRQKTILGYRIFRCLACKHLFNERTSTPFNYLEYPTDIVLLVVLWQLRYKLSLRDMAEMFLERGWTFTHETIRDWEARFAPLLADQLRGKRHGQAGKSWYIDETYIKVCGKWCYLYRAIDHDGNLVDSLLSKTRDMEAAKRFFRQDVAVVGHTPECVTTDGHTSSPRAVRETLGRHVLHRTNKYLNNLLEQDHRGVKQRYYPCMALETLTRLLIFVVLLTNCRTFSVLVPL</sequence>
<keyword evidence="1" id="KW-0815">Transposition</keyword>
<dbReference type="SUPFAM" id="SSF53098">
    <property type="entry name" value="Ribonuclease H-like"/>
    <property type="match status" value="1"/>
</dbReference>
<gene>
    <name evidence="5" type="ORF">Krac_0015</name>
</gene>
<dbReference type="PANTHER" id="PTHR35528:SF3">
    <property type="entry name" value="BLL1675 PROTEIN"/>
    <property type="match status" value="1"/>
</dbReference>
<dbReference type="PANTHER" id="PTHR35528">
    <property type="entry name" value="BLL1675 PROTEIN"/>
    <property type="match status" value="1"/>
</dbReference>
<dbReference type="STRING" id="485913.Krac_0015"/>
<dbReference type="GO" id="GO:0003677">
    <property type="term" value="F:DNA binding"/>
    <property type="evidence" value="ECO:0007669"/>
    <property type="project" value="UniProtKB-KW"/>
</dbReference>
<evidence type="ECO:0000313" key="5">
    <source>
        <dbReference type="EMBL" id="EFH79566.1"/>
    </source>
</evidence>
<dbReference type="Proteomes" id="UP000004508">
    <property type="component" value="Unassembled WGS sequence"/>
</dbReference>
<keyword evidence="2" id="KW-0238">DNA-binding</keyword>
<dbReference type="InterPro" id="IPR052183">
    <property type="entry name" value="IS_Transposase"/>
</dbReference>
<evidence type="ECO:0000256" key="2">
    <source>
        <dbReference type="ARBA" id="ARBA00023125"/>
    </source>
</evidence>
<reference evidence="5 6" key="1">
    <citation type="journal article" date="2011" name="Stand. Genomic Sci.">
        <title>Non-contiguous finished genome sequence and contextual data of the filamentous soil bacterium Ktedonobacter racemifer type strain (SOSP1-21).</title>
        <authorList>
            <person name="Chang Y.J."/>
            <person name="Land M."/>
            <person name="Hauser L."/>
            <person name="Chertkov O."/>
            <person name="Del Rio T.G."/>
            <person name="Nolan M."/>
            <person name="Copeland A."/>
            <person name="Tice H."/>
            <person name="Cheng J.F."/>
            <person name="Lucas S."/>
            <person name="Han C."/>
            <person name="Goodwin L."/>
            <person name="Pitluck S."/>
            <person name="Ivanova N."/>
            <person name="Ovchinikova G."/>
            <person name="Pati A."/>
            <person name="Chen A."/>
            <person name="Palaniappan K."/>
            <person name="Mavromatis K."/>
            <person name="Liolios K."/>
            <person name="Brettin T."/>
            <person name="Fiebig A."/>
            <person name="Rohde M."/>
            <person name="Abt B."/>
            <person name="Goker M."/>
            <person name="Detter J.C."/>
            <person name="Woyke T."/>
            <person name="Bristow J."/>
            <person name="Eisen J.A."/>
            <person name="Markowitz V."/>
            <person name="Hugenholtz P."/>
            <person name="Kyrpides N.C."/>
            <person name="Klenk H.P."/>
            <person name="Lapidus A."/>
        </authorList>
    </citation>
    <scope>NUCLEOTIDE SEQUENCE [LARGE SCALE GENOMIC DNA]</scope>
    <source>
        <strain evidence="6">DSM 44963</strain>
    </source>
</reference>
<accession>D6U8V8</accession>
<feature type="domain" description="DDE" evidence="4">
    <location>
        <begin position="110"/>
        <end position="225"/>
    </location>
</feature>
<dbReference type="InterPro" id="IPR032874">
    <property type="entry name" value="DDE_dom"/>
</dbReference>
<organism evidence="5 6">
    <name type="scientific">Ktedonobacter racemifer DSM 44963</name>
    <dbReference type="NCBI Taxonomy" id="485913"/>
    <lineage>
        <taxon>Bacteria</taxon>
        <taxon>Bacillati</taxon>
        <taxon>Chloroflexota</taxon>
        <taxon>Ktedonobacteria</taxon>
        <taxon>Ktedonobacterales</taxon>
        <taxon>Ktedonobacteraceae</taxon>
        <taxon>Ktedonobacter</taxon>
    </lineage>
</organism>
<dbReference type="Pfam" id="PF13610">
    <property type="entry name" value="DDE_Tnp_IS240"/>
    <property type="match status" value="1"/>
</dbReference>
<keyword evidence="6" id="KW-1185">Reference proteome</keyword>
<protein>
    <submittedName>
        <fullName evidence="5">Integrase catalytic region</fullName>
    </submittedName>
</protein>
<evidence type="ECO:0000256" key="1">
    <source>
        <dbReference type="ARBA" id="ARBA00022578"/>
    </source>
</evidence>
<dbReference type="InParanoid" id="D6U8V8"/>
<dbReference type="NCBIfam" id="NF033587">
    <property type="entry name" value="transpos_IS6"/>
    <property type="match status" value="1"/>
</dbReference>
<dbReference type="eggNOG" id="COG3316">
    <property type="taxonomic scope" value="Bacteria"/>
</dbReference>
<evidence type="ECO:0000259" key="4">
    <source>
        <dbReference type="Pfam" id="PF13610"/>
    </source>
</evidence>
<evidence type="ECO:0000313" key="6">
    <source>
        <dbReference type="Proteomes" id="UP000004508"/>
    </source>
</evidence>
<dbReference type="InterPro" id="IPR012337">
    <property type="entry name" value="RNaseH-like_sf"/>
</dbReference>
<comment type="caution">
    <text evidence="5">The sequence shown here is derived from an EMBL/GenBank/DDBJ whole genome shotgun (WGS) entry which is preliminary data.</text>
</comment>
<dbReference type="AlphaFoldDB" id="D6U8V8"/>
<evidence type="ECO:0000256" key="3">
    <source>
        <dbReference type="ARBA" id="ARBA00023172"/>
    </source>
</evidence>